<evidence type="ECO:0000256" key="1">
    <source>
        <dbReference type="ARBA" id="ARBA00023015"/>
    </source>
</evidence>
<dbReference type="EMBL" id="CP000529">
    <property type="protein sequence ID" value="ABM39130.1"/>
    <property type="molecule type" value="Genomic_DNA"/>
</dbReference>
<dbReference type="InterPro" id="IPR009057">
    <property type="entry name" value="Homeodomain-like_sf"/>
</dbReference>
<dbReference type="KEGG" id="pna:Pnap_3834"/>
<gene>
    <name evidence="5" type="ordered locus">Pnap_3834</name>
</gene>
<dbReference type="GO" id="GO:0003700">
    <property type="term" value="F:DNA-binding transcription factor activity"/>
    <property type="evidence" value="ECO:0007669"/>
    <property type="project" value="InterPro"/>
</dbReference>
<dbReference type="GO" id="GO:0043565">
    <property type="term" value="F:sequence-specific DNA binding"/>
    <property type="evidence" value="ECO:0007669"/>
    <property type="project" value="InterPro"/>
</dbReference>
<dbReference type="PANTHER" id="PTHR46796:SF6">
    <property type="entry name" value="ARAC SUBFAMILY"/>
    <property type="match status" value="1"/>
</dbReference>
<protein>
    <submittedName>
        <fullName evidence="5">Transcriptional regulator, AraC family</fullName>
    </submittedName>
</protein>
<dbReference type="Proteomes" id="UP000000644">
    <property type="component" value="Chromosome"/>
</dbReference>
<organism evidence="5 6">
    <name type="scientific">Polaromonas naphthalenivorans (strain CJ2)</name>
    <dbReference type="NCBI Taxonomy" id="365044"/>
    <lineage>
        <taxon>Bacteria</taxon>
        <taxon>Pseudomonadati</taxon>
        <taxon>Pseudomonadota</taxon>
        <taxon>Betaproteobacteria</taxon>
        <taxon>Burkholderiales</taxon>
        <taxon>Comamonadaceae</taxon>
        <taxon>Polaromonas</taxon>
    </lineage>
</organism>
<dbReference type="InterPro" id="IPR018060">
    <property type="entry name" value="HTH_AraC"/>
</dbReference>
<dbReference type="SMART" id="SM00342">
    <property type="entry name" value="HTH_ARAC"/>
    <property type="match status" value="1"/>
</dbReference>
<evidence type="ECO:0000256" key="2">
    <source>
        <dbReference type="ARBA" id="ARBA00023125"/>
    </source>
</evidence>
<dbReference type="Pfam" id="PF12833">
    <property type="entry name" value="HTH_18"/>
    <property type="match status" value="1"/>
</dbReference>
<dbReference type="PRINTS" id="PR00032">
    <property type="entry name" value="HTHARAC"/>
</dbReference>
<dbReference type="RefSeq" id="WP_011803196.1">
    <property type="nucleotide sequence ID" value="NC_008781.1"/>
</dbReference>
<dbReference type="eggNOG" id="COG2207">
    <property type="taxonomic scope" value="Bacteria"/>
</dbReference>
<dbReference type="InterPro" id="IPR050204">
    <property type="entry name" value="AraC_XylS_family_regulators"/>
</dbReference>
<dbReference type="PROSITE" id="PS01124">
    <property type="entry name" value="HTH_ARAC_FAMILY_2"/>
    <property type="match status" value="1"/>
</dbReference>
<dbReference type="STRING" id="365044.Pnap_3834"/>
<evidence type="ECO:0000256" key="3">
    <source>
        <dbReference type="ARBA" id="ARBA00023163"/>
    </source>
</evidence>
<dbReference type="Gene3D" id="1.10.10.60">
    <property type="entry name" value="Homeodomain-like"/>
    <property type="match status" value="1"/>
</dbReference>
<keyword evidence="6" id="KW-1185">Reference proteome</keyword>
<dbReference type="AlphaFoldDB" id="A1VU02"/>
<dbReference type="InterPro" id="IPR035418">
    <property type="entry name" value="AraC-bd_2"/>
</dbReference>
<evidence type="ECO:0000259" key="4">
    <source>
        <dbReference type="PROSITE" id="PS01124"/>
    </source>
</evidence>
<keyword evidence="1" id="KW-0805">Transcription regulation</keyword>
<name>A1VU02_POLNA</name>
<keyword evidence="3" id="KW-0804">Transcription</keyword>
<sequence length="340" mass="38212">MPNSQILSTDDLASTERALAWEHWMSGLFGGLDSDLYGDSVFDGHIATSHAGDVVMTRLEANRHRVMRSPGLARTSDMSYLKIIAPWQGNAALEQQGRQTWVRPGGWAIYDTTGSYEVANPERSLHLIVMLPREQLTERGLRIDALMGRLVGGSSGISRVALETMRSIFQELPLMTPEAARGAGDLVIDLVRLSLQELAGRTTATTQQEALKDRIRDFIGQHLRDPDLSLDRIAQVLNCSKRHLHNAFADEEDTLGHYILRRRLQACMRDLKNPVHLPRTITDIAFSWGFNNGTHFSRVFREHAGLSPSEFRRAALLKEEVIPAPLPIPGRMHWKQKNQL</sequence>
<reference evidence="6" key="1">
    <citation type="journal article" date="2009" name="Environ. Microbiol.">
        <title>The genome of Polaromonas naphthalenivorans strain CJ2, isolated from coal tar-contaminated sediment, reveals physiological and metabolic versatility and evolution through extensive horizontal gene transfer.</title>
        <authorList>
            <person name="Yagi J.M."/>
            <person name="Sims D."/>
            <person name="Brettin T."/>
            <person name="Bruce D."/>
            <person name="Madsen E.L."/>
        </authorList>
    </citation>
    <scope>NUCLEOTIDE SEQUENCE [LARGE SCALE GENOMIC DNA]</scope>
    <source>
        <strain evidence="6">CJ2</strain>
    </source>
</reference>
<dbReference type="SUPFAM" id="SSF46689">
    <property type="entry name" value="Homeodomain-like"/>
    <property type="match status" value="1"/>
</dbReference>
<keyword evidence="2" id="KW-0238">DNA-binding</keyword>
<evidence type="ECO:0000313" key="6">
    <source>
        <dbReference type="Proteomes" id="UP000000644"/>
    </source>
</evidence>
<dbReference type="HOGENOM" id="CLU_049704_4_1_4"/>
<accession>A1VU02</accession>
<proteinExistence type="predicted"/>
<dbReference type="InterPro" id="IPR020449">
    <property type="entry name" value="Tscrpt_reg_AraC-type_HTH"/>
</dbReference>
<evidence type="ECO:0000313" key="5">
    <source>
        <dbReference type="EMBL" id="ABM39130.1"/>
    </source>
</evidence>
<dbReference type="PANTHER" id="PTHR46796">
    <property type="entry name" value="HTH-TYPE TRANSCRIPTIONAL ACTIVATOR RHAS-RELATED"/>
    <property type="match status" value="1"/>
</dbReference>
<dbReference type="OrthoDB" id="9178898at2"/>
<feature type="domain" description="HTH araC/xylS-type" evidence="4">
    <location>
        <begin position="213"/>
        <end position="314"/>
    </location>
</feature>
<dbReference type="Pfam" id="PF14525">
    <property type="entry name" value="AraC_binding_2"/>
    <property type="match status" value="1"/>
</dbReference>